<keyword evidence="1" id="KW-0808">Transferase</keyword>
<dbReference type="Proteomes" id="UP000239210">
    <property type="component" value="Unassembled WGS sequence"/>
</dbReference>
<reference evidence="1 2" key="1">
    <citation type="submission" date="2018-03" db="EMBL/GenBank/DDBJ databases">
        <title>Genomic Encyclopedia of Archaeal and Bacterial Type Strains, Phase II (KMG-II): from individual species to whole genera.</title>
        <authorList>
            <person name="Goeker M."/>
        </authorList>
    </citation>
    <scope>NUCLEOTIDE SEQUENCE [LARGE SCALE GENOMIC DNA]</scope>
    <source>
        <strain evidence="1 2">DSM 45416</strain>
    </source>
</reference>
<dbReference type="Gene3D" id="3.40.50.2000">
    <property type="entry name" value="Glycogen Phosphorylase B"/>
    <property type="match status" value="2"/>
</dbReference>
<sequence>MSGPPRTLVVTNDFPPRQGGIQTFVAALLERRPPESLVVLASRSPGWEEHDARLPYRVVRRDTGVLLPTPGTARAAAALAAEHGCSAAFFGAAAPLGLLAPSLRAAGVRHLVGATHGHETGWVALPGARGLLRRIAGGLDVLTYISEYTHSRLAPALAGRTQLAQLSPGVDVDLFTPAADGSGVRRRHGLGEGPVVVCVSRLVPRKGQDVLVAAWPRVLARHPGARLLLVGGGPLETELRREVAARGLERSVVLAGPVPPARLPEHYAAGDVFAMPCRTRRGGLDVEGLGMVYLEAAACGLPVVAGTSGGAPEAVRDGRTGTVVGDPRDPAAVADAVTALLDDPARARAMGAAGRAWVEQRWSWTTIAAAFADLLAPPPAEGPSQRA</sequence>
<dbReference type="PANTHER" id="PTHR45947">
    <property type="entry name" value="SULFOQUINOVOSYL TRANSFERASE SQD2"/>
    <property type="match status" value="1"/>
</dbReference>
<dbReference type="RefSeq" id="WP_106275955.1">
    <property type="nucleotide sequence ID" value="NZ_PVTG01000003.1"/>
</dbReference>
<dbReference type="AlphaFoldDB" id="A0A2T0TXQ3"/>
<proteinExistence type="predicted"/>
<comment type="caution">
    <text evidence="1">The sequence shown here is derived from an EMBL/GenBank/DDBJ whole genome shotgun (WGS) entry which is preliminary data.</text>
</comment>
<dbReference type="InterPro" id="IPR050194">
    <property type="entry name" value="Glycosyltransferase_grp1"/>
</dbReference>
<gene>
    <name evidence="1" type="ORF">LY71_10334</name>
</gene>
<organism evidence="1 2">
    <name type="scientific">Geodermatophilus tzadiensis</name>
    <dbReference type="NCBI Taxonomy" id="1137988"/>
    <lineage>
        <taxon>Bacteria</taxon>
        <taxon>Bacillati</taxon>
        <taxon>Actinomycetota</taxon>
        <taxon>Actinomycetes</taxon>
        <taxon>Geodermatophilales</taxon>
        <taxon>Geodermatophilaceae</taxon>
        <taxon>Geodermatophilus</taxon>
    </lineage>
</organism>
<dbReference type="FunFam" id="3.40.50.2000:FF:000069">
    <property type="entry name" value="Alpha-(1-6)-phosphatidylinositol monomannoside mannosyltransferase"/>
    <property type="match status" value="1"/>
</dbReference>
<evidence type="ECO:0000313" key="1">
    <source>
        <dbReference type="EMBL" id="PRY50477.1"/>
    </source>
</evidence>
<dbReference type="OrthoDB" id="9808602at2"/>
<dbReference type="SUPFAM" id="SSF53756">
    <property type="entry name" value="UDP-Glycosyltransferase/glycogen phosphorylase"/>
    <property type="match status" value="1"/>
</dbReference>
<dbReference type="Pfam" id="PF13692">
    <property type="entry name" value="Glyco_trans_1_4"/>
    <property type="match status" value="1"/>
</dbReference>
<keyword evidence="1" id="KW-0328">Glycosyltransferase</keyword>
<dbReference type="PANTHER" id="PTHR45947:SF3">
    <property type="entry name" value="SULFOQUINOVOSYL TRANSFERASE SQD2"/>
    <property type="match status" value="1"/>
</dbReference>
<dbReference type="GO" id="GO:0016758">
    <property type="term" value="F:hexosyltransferase activity"/>
    <property type="evidence" value="ECO:0007669"/>
    <property type="project" value="TreeGrafter"/>
</dbReference>
<dbReference type="CDD" id="cd03801">
    <property type="entry name" value="GT4_PimA-like"/>
    <property type="match status" value="1"/>
</dbReference>
<name>A0A2T0TXQ3_9ACTN</name>
<evidence type="ECO:0000313" key="2">
    <source>
        <dbReference type="Proteomes" id="UP000239210"/>
    </source>
</evidence>
<protein>
    <submittedName>
        <fullName evidence="1">Phosphatidylinositol alpha-1,6-mannosyltransferase</fullName>
    </submittedName>
</protein>
<accession>A0A2T0TXQ3</accession>
<keyword evidence="2" id="KW-1185">Reference proteome</keyword>
<dbReference type="EMBL" id="PVTG01000003">
    <property type="protein sequence ID" value="PRY50477.1"/>
    <property type="molecule type" value="Genomic_DNA"/>
</dbReference>